<name>A0A1E5NZG6_9ACTN</name>
<dbReference type="OrthoDB" id="4316206at2"/>
<evidence type="ECO:0000313" key="2">
    <source>
        <dbReference type="Proteomes" id="UP000095759"/>
    </source>
</evidence>
<comment type="caution">
    <text evidence="1">The sequence shown here is derived from an EMBL/GenBank/DDBJ whole genome shotgun (WGS) entry which is preliminary data.</text>
</comment>
<reference evidence="1 2" key="1">
    <citation type="submission" date="2016-08" db="EMBL/GenBank/DDBJ databases">
        <title>Complete genome sequence of Streptomyces agglomeratus strain 6-3-2, a novel anti-MRSA actinomycete isolated from Wuli of Tebit, China.</title>
        <authorList>
            <person name="Chen X."/>
        </authorList>
    </citation>
    <scope>NUCLEOTIDE SEQUENCE [LARGE SCALE GENOMIC DNA]</scope>
    <source>
        <strain evidence="1 2">6-3-2</strain>
    </source>
</reference>
<protein>
    <submittedName>
        <fullName evidence="1">Uncharacterized protein</fullName>
    </submittedName>
</protein>
<gene>
    <name evidence="1" type="ORF">AS594_39300</name>
</gene>
<dbReference type="Proteomes" id="UP000095759">
    <property type="component" value="Unassembled WGS sequence"/>
</dbReference>
<organism evidence="1 2">
    <name type="scientific">Streptomyces agglomeratus</name>
    <dbReference type="NCBI Taxonomy" id="285458"/>
    <lineage>
        <taxon>Bacteria</taxon>
        <taxon>Bacillati</taxon>
        <taxon>Actinomycetota</taxon>
        <taxon>Actinomycetes</taxon>
        <taxon>Kitasatosporales</taxon>
        <taxon>Streptomycetaceae</taxon>
        <taxon>Streptomyces</taxon>
    </lineage>
</organism>
<dbReference type="AlphaFoldDB" id="A0A1E5NZG6"/>
<dbReference type="EMBL" id="MEHJ01000002">
    <property type="protein sequence ID" value="OEJ21581.1"/>
    <property type="molecule type" value="Genomic_DNA"/>
</dbReference>
<proteinExistence type="predicted"/>
<sequence>MKHRSLWEIDVPIKDDTGRTGWHVFAGLATDRAEALKAAQDVYREAVRRQQDGDEIPAGNAKWDWSARALRPGWDLDWNQAELHERIQ</sequence>
<dbReference type="RefSeq" id="WP_069936211.1">
    <property type="nucleotide sequence ID" value="NZ_MEHJ01000002.1"/>
</dbReference>
<keyword evidence="2" id="KW-1185">Reference proteome</keyword>
<evidence type="ECO:0000313" key="1">
    <source>
        <dbReference type="EMBL" id="OEJ21581.1"/>
    </source>
</evidence>
<accession>A0A1E5NZG6</accession>